<evidence type="ECO:0000313" key="3">
    <source>
        <dbReference type="Proteomes" id="UP000762676"/>
    </source>
</evidence>
<accession>A0AAV4HV98</accession>
<gene>
    <name evidence="2" type="ORF">ElyMa_002840900</name>
</gene>
<evidence type="ECO:0000256" key="1">
    <source>
        <dbReference type="SAM" id="MobiDB-lite"/>
    </source>
</evidence>
<sequence>MAAPQVLQLAHGLWQCIAYKTEEVAAQVLMFLQQASAAAKLDTFLESVSATKAELEQKAKEFLLSSSWDNIKPAAFRLLSRLCSTATVFKYARASFRRYNAQLRVAVLDYVKSIFEEIYTTATSVAEQCEHVMYLLASGWGDLLLDKAVSVETCNFRQVCVIMEDLLTFMSRKDVSEYIESVISGLVQEHLPTNYTVKNARTFYNICDVLLKRHGHILPKHSERSNNGHEVSQNGISGEEGTPAKKAKYERETESFAESFSIKTQVFLNLYLSEANVAEKISLETHVDNNAFDSTKELAPLAITNEPTLLQKLITESLSSNARVTPKRLCDVITWLVYREILHRLQPSTLSAEAERSTDEYERNYVMLLEDFHQLLNKSFTDMKEDLEEELISSLMTRFSDILSQNELAKNVTDEAFVLTSLVNFLQCVHTVSNNLDKFSDFVFDHRKSVMCQPVQPDKSQFILDSFLDRLQALRCSDVKHLLVKDLYPSKEGISCLLDKFCREFKEKAEGCSGYKRVGTDFTRLRNHGYTPQNTETLASLVQSISSACKEFKTSSSSLLENFTPEETQCLCRIVNGGLDPETPEAALKEIVSEDNKYNSSPIFRLMRMLSKQIVLGLFETDSDAKNAMKEGSVRLFSQLQTWFLLEREFDSDDENDPTALDCF</sequence>
<protein>
    <submittedName>
        <fullName evidence="2">Uncharacterized protein</fullName>
    </submittedName>
</protein>
<keyword evidence="3" id="KW-1185">Reference proteome</keyword>
<organism evidence="2 3">
    <name type="scientific">Elysia marginata</name>
    <dbReference type="NCBI Taxonomy" id="1093978"/>
    <lineage>
        <taxon>Eukaryota</taxon>
        <taxon>Metazoa</taxon>
        <taxon>Spiralia</taxon>
        <taxon>Lophotrochozoa</taxon>
        <taxon>Mollusca</taxon>
        <taxon>Gastropoda</taxon>
        <taxon>Heterobranchia</taxon>
        <taxon>Euthyneura</taxon>
        <taxon>Panpulmonata</taxon>
        <taxon>Sacoglossa</taxon>
        <taxon>Placobranchoidea</taxon>
        <taxon>Plakobranchidae</taxon>
        <taxon>Elysia</taxon>
    </lineage>
</organism>
<name>A0AAV4HV98_9GAST</name>
<evidence type="ECO:0000313" key="2">
    <source>
        <dbReference type="EMBL" id="GFS01525.1"/>
    </source>
</evidence>
<dbReference type="EMBL" id="BMAT01005880">
    <property type="protein sequence ID" value="GFS01525.1"/>
    <property type="molecule type" value="Genomic_DNA"/>
</dbReference>
<feature type="region of interest" description="Disordered" evidence="1">
    <location>
        <begin position="220"/>
        <end position="244"/>
    </location>
</feature>
<reference evidence="2 3" key="1">
    <citation type="journal article" date="2021" name="Elife">
        <title>Chloroplast acquisition without the gene transfer in kleptoplastic sea slugs, Plakobranchus ocellatus.</title>
        <authorList>
            <person name="Maeda T."/>
            <person name="Takahashi S."/>
            <person name="Yoshida T."/>
            <person name="Shimamura S."/>
            <person name="Takaki Y."/>
            <person name="Nagai Y."/>
            <person name="Toyoda A."/>
            <person name="Suzuki Y."/>
            <person name="Arimoto A."/>
            <person name="Ishii H."/>
            <person name="Satoh N."/>
            <person name="Nishiyama T."/>
            <person name="Hasebe M."/>
            <person name="Maruyama T."/>
            <person name="Minagawa J."/>
            <person name="Obokata J."/>
            <person name="Shigenobu S."/>
        </authorList>
    </citation>
    <scope>NUCLEOTIDE SEQUENCE [LARGE SCALE GENOMIC DNA]</scope>
</reference>
<proteinExistence type="predicted"/>
<comment type="caution">
    <text evidence="2">The sequence shown here is derived from an EMBL/GenBank/DDBJ whole genome shotgun (WGS) entry which is preliminary data.</text>
</comment>
<dbReference type="AlphaFoldDB" id="A0AAV4HV98"/>
<dbReference type="Proteomes" id="UP000762676">
    <property type="component" value="Unassembled WGS sequence"/>
</dbReference>